<reference evidence="4 5" key="1">
    <citation type="submission" date="2022-06" db="EMBL/GenBank/DDBJ databases">
        <title>Isolation of gut microbiota from human fecal samples.</title>
        <authorList>
            <person name="Pamer E.G."/>
            <person name="Barat B."/>
            <person name="Waligurski E."/>
            <person name="Medina S."/>
            <person name="Paddock L."/>
            <person name="Mostad J."/>
        </authorList>
    </citation>
    <scope>NUCLEOTIDE SEQUENCE [LARGE SCALE GENOMIC DNA]</scope>
    <source>
        <strain evidence="4 5">DFI.6.1</strain>
    </source>
</reference>
<comment type="caution">
    <text evidence="4">The sequence shown here is derived from an EMBL/GenBank/DDBJ whole genome shotgun (WGS) entry which is preliminary data.</text>
</comment>
<evidence type="ECO:0000313" key="5">
    <source>
        <dbReference type="Proteomes" id="UP001524435"/>
    </source>
</evidence>
<dbReference type="InterPro" id="IPR050396">
    <property type="entry name" value="Glycosyltr_51/Transpeptidase"/>
</dbReference>
<evidence type="ECO:0000259" key="3">
    <source>
        <dbReference type="Pfam" id="PF00912"/>
    </source>
</evidence>
<evidence type="ECO:0000256" key="2">
    <source>
        <dbReference type="SAM" id="Phobius"/>
    </source>
</evidence>
<dbReference type="InterPro" id="IPR001264">
    <property type="entry name" value="Glyco_trans_51"/>
</dbReference>
<dbReference type="InterPro" id="IPR036950">
    <property type="entry name" value="PBP_transglycosylase"/>
</dbReference>
<proteinExistence type="predicted"/>
<dbReference type="Gene3D" id="1.10.3810.10">
    <property type="entry name" value="Biosynthetic peptidoglycan transglycosylase-like"/>
    <property type="match status" value="1"/>
</dbReference>
<dbReference type="PANTHER" id="PTHR32282:SF33">
    <property type="entry name" value="PEPTIDOGLYCAN GLYCOSYLTRANSFERASE"/>
    <property type="match status" value="1"/>
</dbReference>
<evidence type="ECO:0000313" key="4">
    <source>
        <dbReference type="EMBL" id="MCQ5120671.1"/>
    </source>
</evidence>
<feature type="transmembrane region" description="Helical" evidence="2">
    <location>
        <begin position="7"/>
        <end position="28"/>
    </location>
</feature>
<name>A0ABT1SHH6_9FIRM</name>
<keyword evidence="2" id="KW-1133">Transmembrane helix</keyword>
<organism evidence="4 5">
    <name type="scientific">Massilicoli timonensis</name>
    <dbReference type="NCBI Taxonomy" id="2015901"/>
    <lineage>
        <taxon>Bacteria</taxon>
        <taxon>Bacillati</taxon>
        <taxon>Bacillota</taxon>
        <taxon>Erysipelotrichia</taxon>
        <taxon>Erysipelotrichales</taxon>
        <taxon>Erysipelotrichaceae</taxon>
        <taxon>Massilicoli</taxon>
    </lineage>
</organism>
<gene>
    <name evidence="4" type="ORF">NE663_00145</name>
</gene>
<keyword evidence="5" id="KW-1185">Reference proteome</keyword>
<keyword evidence="1" id="KW-0808">Transferase</keyword>
<dbReference type="Pfam" id="PF00912">
    <property type="entry name" value="Transgly"/>
    <property type="match status" value="1"/>
</dbReference>
<protein>
    <submittedName>
        <fullName evidence="4">Transglycosylase domain-containing protein</fullName>
    </submittedName>
</protein>
<sequence>MKRYQKATLSVVAVLLLVLAGLLISGYLNYKELINERPLAAVISQAKENPSYVEIEEIDPFFIEAILAIEDPAFYEHGGIRLSNIIEAFFTNVIEHEYAMGGSTISQQLCKNLYFNQKKQLLRKVSELYFVHDIESMLEKDEILELYLNVIYFGDGYYGIKEACEGYFHTTPDQLTKAQATMLAGLPQAPANYQLSDGYELAKKRQKQVLEAMVEQEVITEKEMRTIYKEAVES</sequence>
<evidence type="ECO:0000256" key="1">
    <source>
        <dbReference type="ARBA" id="ARBA00022679"/>
    </source>
</evidence>
<keyword evidence="2" id="KW-0812">Transmembrane</keyword>
<dbReference type="Proteomes" id="UP001524435">
    <property type="component" value="Unassembled WGS sequence"/>
</dbReference>
<dbReference type="InterPro" id="IPR023346">
    <property type="entry name" value="Lysozyme-like_dom_sf"/>
</dbReference>
<accession>A0ABT1SHH6</accession>
<keyword evidence="2" id="KW-0472">Membrane</keyword>
<dbReference type="SUPFAM" id="SSF53955">
    <property type="entry name" value="Lysozyme-like"/>
    <property type="match status" value="1"/>
</dbReference>
<dbReference type="EMBL" id="JANGCH010000001">
    <property type="protein sequence ID" value="MCQ5120671.1"/>
    <property type="molecule type" value="Genomic_DNA"/>
</dbReference>
<feature type="domain" description="Glycosyl transferase family 51" evidence="3">
    <location>
        <begin position="42"/>
        <end position="213"/>
    </location>
</feature>
<dbReference type="PANTHER" id="PTHR32282">
    <property type="entry name" value="BINDING PROTEIN TRANSPEPTIDASE, PUTATIVE-RELATED"/>
    <property type="match status" value="1"/>
</dbReference>
<dbReference type="RefSeq" id="WP_256197195.1">
    <property type="nucleotide sequence ID" value="NZ_JANGCH010000001.1"/>
</dbReference>